<name>A0A2J7ZVJ6_9CHLO</name>
<comment type="caution">
    <text evidence="1">The sequence shown here is derived from an EMBL/GenBank/DDBJ whole genome shotgun (WGS) entry which is preliminary data.</text>
</comment>
<evidence type="ECO:0000313" key="2">
    <source>
        <dbReference type="Proteomes" id="UP000236333"/>
    </source>
</evidence>
<dbReference type="AlphaFoldDB" id="A0A2J7ZVJ6"/>
<dbReference type="EMBL" id="PGGS01000403">
    <property type="protein sequence ID" value="PNH04292.1"/>
    <property type="molecule type" value="Genomic_DNA"/>
</dbReference>
<sequence length="166" mass="17513">MAILRPLSCAFSIVRAAFRLGRIALHVNVQVRIEITIRKPACQAAKTSTPVSHAPAPVAKPSVHLAAAVNLQTPKVLAPVPFSLATEYIATPASSSRCSVATSPVSASSTCATADWLSPSTPRCSTSQWSLGSIRGNSLYDSDGSEDGLEEDYELEQCRRSLEGAS</sequence>
<dbReference type="Proteomes" id="UP000236333">
    <property type="component" value="Unassembled WGS sequence"/>
</dbReference>
<reference evidence="1 2" key="1">
    <citation type="journal article" date="2017" name="Mol. Biol. Evol.">
        <title>The 4-celled Tetrabaena socialis nuclear genome reveals the essential components for genetic control of cell number at the origin of multicellularity in the volvocine lineage.</title>
        <authorList>
            <person name="Featherston J."/>
            <person name="Arakaki Y."/>
            <person name="Hanschen E.R."/>
            <person name="Ferris P.J."/>
            <person name="Michod R.E."/>
            <person name="Olson B.J.S.C."/>
            <person name="Nozaki H."/>
            <person name="Durand P.M."/>
        </authorList>
    </citation>
    <scope>NUCLEOTIDE SEQUENCE [LARGE SCALE GENOMIC DNA]</scope>
    <source>
        <strain evidence="1 2">NIES-571</strain>
    </source>
</reference>
<accession>A0A2J7ZVJ6</accession>
<proteinExistence type="predicted"/>
<keyword evidence="2" id="KW-1185">Reference proteome</keyword>
<organism evidence="1 2">
    <name type="scientific">Tetrabaena socialis</name>
    <dbReference type="NCBI Taxonomy" id="47790"/>
    <lineage>
        <taxon>Eukaryota</taxon>
        <taxon>Viridiplantae</taxon>
        <taxon>Chlorophyta</taxon>
        <taxon>core chlorophytes</taxon>
        <taxon>Chlorophyceae</taxon>
        <taxon>CS clade</taxon>
        <taxon>Chlamydomonadales</taxon>
        <taxon>Tetrabaenaceae</taxon>
        <taxon>Tetrabaena</taxon>
    </lineage>
</organism>
<protein>
    <submittedName>
        <fullName evidence="1">Uncharacterized protein</fullName>
    </submittedName>
</protein>
<gene>
    <name evidence="1" type="ORF">TSOC_009559</name>
</gene>
<evidence type="ECO:0000313" key="1">
    <source>
        <dbReference type="EMBL" id="PNH04292.1"/>
    </source>
</evidence>